<dbReference type="Proteomes" id="UP000318478">
    <property type="component" value="Unassembled WGS sequence"/>
</dbReference>
<dbReference type="AlphaFoldDB" id="A0A5C5YMQ4"/>
<reference evidence="1 2" key="1">
    <citation type="submission" date="2019-02" db="EMBL/GenBank/DDBJ databases">
        <title>Deep-cultivation of Planctomycetes and their phenomic and genomic characterization uncovers novel biology.</title>
        <authorList>
            <person name="Wiegand S."/>
            <person name="Jogler M."/>
            <person name="Boedeker C."/>
            <person name="Pinto D."/>
            <person name="Vollmers J."/>
            <person name="Rivas-Marin E."/>
            <person name="Kohn T."/>
            <person name="Peeters S.H."/>
            <person name="Heuer A."/>
            <person name="Rast P."/>
            <person name="Oberbeckmann S."/>
            <person name="Bunk B."/>
            <person name="Jeske O."/>
            <person name="Meyerdierks A."/>
            <person name="Storesund J.E."/>
            <person name="Kallscheuer N."/>
            <person name="Luecker S."/>
            <person name="Lage O.M."/>
            <person name="Pohl T."/>
            <person name="Merkel B.J."/>
            <person name="Hornburger P."/>
            <person name="Mueller R.-W."/>
            <person name="Bruemmer F."/>
            <person name="Labrenz M."/>
            <person name="Spormann A.M."/>
            <person name="Op Den Camp H."/>
            <person name="Overmann J."/>
            <person name="Amann R."/>
            <person name="Jetten M.S.M."/>
            <person name="Mascher T."/>
            <person name="Medema M.H."/>
            <person name="Devos D.P."/>
            <person name="Kaster A.-K."/>
            <person name="Ovreas L."/>
            <person name="Rohde M."/>
            <person name="Galperin M.Y."/>
            <person name="Jogler C."/>
        </authorList>
    </citation>
    <scope>NUCLEOTIDE SEQUENCE [LARGE SCALE GENOMIC DNA]</scope>
    <source>
        <strain evidence="1 2">Pla123a</strain>
    </source>
</reference>
<protein>
    <submittedName>
        <fullName evidence="1">Uncharacterized protein</fullName>
    </submittedName>
</protein>
<evidence type="ECO:0000313" key="2">
    <source>
        <dbReference type="Proteomes" id="UP000318478"/>
    </source>
</evidence>
<name>A0A5C5YMQ4_9BACT</name>
<dbReference type="RefSeq" id="WP_146588055.1">
    <property type="nucleotide sequence ID" value="NZ_SJPO01000006.1"/>
</dbReference>
<accession>A0A5C5YMQ4</accession>
<organism evidence="1 2">
    <name type="scientific">Posidoniimonas polymericola</name>
    <dbReference type="NCBI Taxonomy" id="2528002"/>
    <lineage>
        <taxon>Bacteria</taxon>
        <taxon>Pseudomonadati</taxon>
        <taxon>Planctomycetota</taxon>
        <taxon>Planctomycetia</taxon>
        <taxon>Pirellulales</taxon>
        <taxon>Lacipirellulaceae</taxon>
        <taxon>Posidoniimonas</taxon>
    </lineage>
</organism>
<keyword evidence="2" id="KW-1185">Reference proteome</keyword>
<comment type="caution">
    <text evidence="1">The sequence shown here is derived from an EMBL/GenBank/DDBJ whole genome shotgun (WGS) entry which is preliminary data.</text>
</comment>
<dbReference type="EMBL" id="SJPO01000006">
    <property type="protein sequence ID" value="TWT76097.1"/>
    <property type="molecule type" value="Genomic_DNA"/>
</dbReference>
<sequence>MSPAPKQAELWAGALDQLPPHLADLEVAVPTWRIDVASVAVVEAFGAIRHAEWLQLAAAIDAAVQAGAAGLLLRISSRAQQLRGFGVALMRLEAAAAKVPTTAFIESAGVAGAAAALVQHAGTVAADDERVLLGVGEVAGRYPTAQHDLVDAGAALLTALAGRLRDDTNRPNFAQVLGHLVADRAVATGDARRLFALLTDIRPEQSK</sequence>
<proteinExistence type="predicted"/>
<gene>
    <name evidence="1" type="ORF">Pla123a_28860</name>
</gene>
<evidence type="ECO:0000313" key="1">
    <source>
        <dbReference type="EMBL" id="TWT76097.1"/>
    </source>
</evidence>